<sequence>MISDGIITIAVGRNRRQLKWKNEKIKWSQFLHKVCKVARTSETYEEYKKLPKDEQDDIKDVGGFVGGYLKEGRRKGEAVLNRSVITLDADYGQAGLWDMIEMLFDFECCMYTTHKHSKDMPRFRLVIPLRRTVTPEEYEAAARKIAEDIGIEYFDDTTYEPSRLMYWPSTSKNGEFIFKHQEGKWLNPDEVLSRYEDWHDPGLWPEASRCKKIRKKSADRQGSPGEKAGIVGAFCRTYSVPAAIDKFLSNIYVPCVDKNRYTYAKGSTSGGLIIYENGDFAYSHHGTDPVSGKLCNAFDLVRLHKFGELDSEVKEGTPVVKIPSYEAMMDFIRKDEEVKCTIGKEKLKAAKEDFMLEDFETSSEEWLKLLEVDKRGLFKSTIGNIVLILENDQYLKGKIALNEFSHRTTIRGNLPWHKLKNISEGDSWKDSDDAALRYYIEKVYGITSPTKIDDALQVVEEKNKYHPIRDYLEEIVWDGKNRVETLFIDYLGAEDNTYTRMVTRKALTAAVARVFEPGTKFDYMLVLVGKQGIGKSHIINLLGQNWYSDSLITVQGKDAYEQLQDAWIIEMAELSATKRAETEAVKHFISKREDIYREAYGKRVTKFPRQCVFFGTTNDNDFLRDKTGNRRYWPVVVGRNKSNKNLWQEMNQATVNQIWAEALMLWKSGEKLFLTHDVEREAVEVQEQHTEVSSKEGLIREYLNRLLPENWNELDIAARRLYIHGNDFGEIKEGTVKRDKVCAMEIWVELLEGAVKEMNPVKAKEINDILRKIEDWQPYPKGTGKLRFGRIYGYQKAFVRQSGE</sequence>
<dbReference type="Proteomes" id="UP001623592">
    <property type="component" value="Unassembled WGS sequence"/>
</dbReference>
<dbReference type="PANTHER" id="PTHR34985:SF1">
    <property type="entry name" value="SLR0554 PROTEIN"/>
    <property type="match status" value="1"/>
</dbReference>
<dbReference type="InterPro" id="IPR007936">
    <property type="entry name" value="VapE-like_dom"/>
</dbReference>
<accession>A0ABW8TJH5</accession>
<protein>
    <submittedName>
        <fullName evidence="2">VapE domain-containing protein</fullName>
    </submittedName>
</protein>
<evidence type="ECO:0000313" key="2">
    <source>
        <dbReference type="EMBL" id="MFL0251962.1"/>
    </source>
</evidence>
<reference evidence="2 3" key="1">
    <citation type="submission" date="2024-11" db="EMBL/GenBank/DDBJ databases">
        <authorList>
            <person name="Heng Y.C."/>
            <person name="Lim A.C.H."/>
            <person name="Lee J.K.Y."/>
            <person name="Kittelmann S."/>
        </authorList>
    </citation>
    <scope>NUCLEOTIDE SEQUENCE [LARGE SCALE GENOMIC DNA]</scope>
    <source>
        <strain evidence="2 3">WILCCON 0114</strain>
    </source>
</reference>
<feature type="domain" description="Virulence-associated protein E-like" evidence="1">
    <location>
        <begin position="472"/>
        <end position="690"/>
    </location>
</feature>
<dbReference type="Pfam" id="PF05272">
    <property type="entry name" value="VapE-like_dom"/>
    <property type="match status" value="1"/>
</dbReference>
<comment type="caution">
    <text evidence="2">The sequence shown here is derived from an EMBL/GenBank/DDBJ whole genome shotgun (WGS) entry which is preliminary data.</text>
</comment>
<evidence type="ECO:0000313" key="3">
    <source>
        <dbReference type="Proteomes" id="UP001623592"/>
    </source>
</evidence>
<name>A0ABW8TJH5_9CLOT</name>
<evidence type="ECO:0000259" key="1">
    <source>
        <dbReference type="Pfam" id="PF05272"/>
    </source>
</evidence>
<dbReference type="RefSeq" id="WP_406788625.1">
    <property type="nucleotide sequence ID" value="NZ_JBJIAA010000013.1"/>
</dbReference>
<dbReference type="PANTHER" id="PTHR34985">
    <property type="entry name" value="SLR0554 PROTEIN"/>
    <property type="match status" value="1"/>
</dbReference>
<dbReference type="EMBL" id="JBJIAA010000013">
    <property type="protein sequence ID" value="MFL0251962.1"/>
    <property type="molecule type" value="Genomic_DNA"/>
</dbReference>
<proteinExistence type="predicted"/>
<organism evidence="2 3">
    <name type="scientific">Clostridium neuense</name>
    <dbReference type="NCBI Taxonomy" id="1728934"/>
    <lineage>
        <taxon>Bacteria</taxon>
        <taxon>Bacillati</taxon>
        <taxon>Bacillota</taxon>
        <taxon>Clostridia</taxon>
        <taxon>Eubacteriales</taxon>
        <taxon>Clostridiaceae</taxon>
        <taxon>Clostridium</taxon>
    </lineage>
</organism>
<gene>
    <name evidence="2" type="ORF">ACJDT4_16200</name>
</gene>
<keyword evidence="3" id="KW-1185">Reference proteome</keyword>